<dbReference type="PANTHER" id="PTHR10083">
    <property type="entry name" value="KUNITZ-TYPE PROTEASE INHIBITOR-RELATED"/>
    <property type="match status" value="1"/>
</dbReference>
<keyword evidence="2" id="KW-0722">Serine protease inhibitor</keyword>
<proteinExistence type="predicted"/>
<dbReference type="GO" id="GO:0004867">
    <property type="term" value="F:serine-type endopeptidase inhibitor activity"/>
    <property type="evidence" value="ECO:0007669"/>
    <property type="project" value="UniProtKB-KW"/>
</dbReference>
<dbReference type="InterPro" id="IPR002223">
    <property type="entry name" value="Kunitz_BPTI"/>
</dbReference>
<dbReference type="PRINTS" id="PR00759">
    <property type="entry name" value="BASICPTASE"/>
</dbReference>
<dbReference type="InterPro" id="IPR050098">
    <property type="entry name" value="TFPI/VKTCI-like"/>
</dbReference>
<reference evidence="8" key="1">
    <citation type="submission" date="2016-11" db="UniProtKB">
        <authorList>
            <consortium name="WormBaseParasite"/>
        </authorList>
    </citation>
    <scope>IDENTIFICATION</scope>
</reference>
<dbReference type="PROSITE" id="PS00280">
    <property type="entry name" value="BPTI_KUNITZ_1"/>
    <property type="match status" value="1"/>
</dbReference>
<feature type="signal peptide" evidence="5">
    <location>
        <begin position="1"/>
        <end position="29"/>
    </location>
</feature>
<dbReference type="PANTHER" id="PTHR10083:SF374">
    <property type="entry name" value="BPTI_KUNITZ INHIBITOR DOMAIN-CONTAINING PROTEIN"/>
    <property type="match status" value="1"/>
</dbReference>
<evidence type="ECO:0000313" key="8">
    <source>
        <dbReference type="WBParaSite" id="MhA1_Contig933.frz3.gene20"/>
    </source>
</evidence>
<dbReference type="Gene3D" id="4.10.410.10">
    <property type="entry name" value="Pancreatic trypsin inhibitor Kunitz domain"/>
    <property type="match status" value="1"/>
</dbReference>
<sequence length="216" mass="24589">MINKNYLNFNKQLIIFTLFLLLINQNVLTESQKERNENENPHCSLPHDKGVKCSEGTKTTENSKQFYYNSQTGLCQPFIYNGCEGNANRFASAGDCRKACSSSEKKDPWVLGGVLQRLQQPSQQRQHGCRRRVLPDRRGCWCCWRLQVRLPRSLRGAAPTSNGAEGRQLVNGTQRDDGAAATEEEKERTISMLRRAAINNPISTNSCKQQKRWLLL</sequence>
<name>A0A1I8C2E7_MELHA</name>
<evidence type="ECO:0000256" key="3">
    <source>
        <dbReference type="ARBA" id="ARBA00023157"/>
    </source>
</evidence>
<keyword evidence="1" id="KW-0646">Protease inhibitor</keyword>
<keyword evidence="7" id="KW-1185">Reference proteome</keyword>
<keyword evidence="3" id="KW-1015">Disulfide bond</keyword>
<protein>
    <submittedName>
        <fullName evidence="8">BPTI/Kunitz inhibitor domain-containing protein</fullName>
    </submittedName>
</protein>
<evidence type="ECO:0000256" key="5">
    <source>
        <dbReference type="SAM" id="SignalP"/>
    </source>
</evidence>
<dbReference type="WBParaSite" id="MhA1_Contig933.frz3.gene20">
    <property type="protein sequence ID" value="MhA1_Contig933.frz3.gene20"/>
    <property type="gene ID" value="MhA1_Contig933.frz3.gene20"/>
</dbReference>
<evidence type="ECO:0000256" key="1">
    <source>
        <dbReference type="ARBA" id="ARBA00022690"/>
    </source>
</evidence>
<dbReference type="SUPFAM" id="SSF57362">
    <property type="entry name" value="BPTI-like"/>
    <property type="match status" value="1"/>
</dbReference>
<accession>A0A1I8C2E7</accession>
<evidence type="ECO:0000256" key="4">
    <source>
        <dbReference type="SAM" id="MobiDB-lite"/>
    </source>
</evidence>
<keyword evidence="5" id="KW-0732">Signal</keyword>
<dbReference type="AlphaFoldDB" id="A0A1I8C2E7"/>
<feature type="chain" id="PRO_5009316397" evidence="5">
    <location>
        <begin position="30"/>
        <end position="216"/>
    </location>
</feature>
<dbReference type="InterPro" id="IPR036880">
    <property type="entry name" value="Kunitz_BPTI_sf"/>
</dbReference>
<dbReference type="PROSITE" id="PS50279">
    <property type="entry name" value="BPTI_KUNITZ_2"/>
    <property type="match status" value="1"/>
</dbReference>
<dbReference type="Proteomes" id="UP000095281">
    <property type="component" value="Unplaced"/>
</dbReference>
<dbReference type="CDD" id="cd00109">
    <property type="entry name" value="Kunitz-type"/>
    <property type="match status" value="1"/>
</dbReference>
<evidence type="ECO:0000259" key="6">
    <source>
        <dbReference type="PROSITE" id="PS50279"/>
    </source>
</evidence>
<feature type="domain" description="BPTI/Kunitz inhibitor" evidence="6">
    <location>
        <begin position="43"/>
        <end position="100"/>
    </location>
</feature>
<dbReference type="GO" id="GO:0005615">
    <property type="term" value="C:extracellular space"/>
    <property type="evidence" value="ECO:0007669"/>
    <property type="project" value="TreeGrafter"/>
</dbReference>
<dbReference type="SMART" id="SM00131">
    <property type="entry name" value="KU"/>
    <property type="match status" value="1"/>
</dbReference>
<evidence type="ECO:0000256" key="2">
    <source>
        <dbReference type="ARBA" id="ARBA00022900"/>
    </source>
</evidence>
<evidence type="ECO:0000313" key="7">
    <source>
        <dbReference type="Proteomes" id="UP000095281"/>
    </source>
</evidence>
<dbReference type="InterPro" id="IPR020901">
    <property type="entry name" value="Prtase_inh_Kunz-CS"/>
</dbReference>
<dbReference type="Pfam" id="PF00014">
    <property type="entry name" value="Kunitz_BPTI"/>
    <property type="match status" value="1"/>
</dbReference>
<feature type="compositionally biased region" description="Basic and acidic residues" evidence="4">
    <location>
        <begin position="174"/>
        <end position="184"/>
    </location>
</feature>
<organism evidence="7 8">
    <name type="scientific">Meloidogyne hapla</name>
    <name type="common">Root-knot nematode worm</name>
    <dbReference type="NCBI Taxonomy" id="6305"/>
    <lineage>
        <taxon>Eukaryota</taxon>
        <taxon>Metazoa</taxon>
        <taxon>Ecdysozoa</taxon>
        <taxon>Nematoda</taxon>
        <taxon>Chromadorea</taxon>
        <taxon>Rhabditida</taxon>
        <taxon>Tylenchina</taxon>
        <taxon>Tylenchomorpha</taxon>
        <taxon>Tylenchoidea</taxon>
        <taxon>Meloidogynidae</taxon>
        <taxon>Meloidogyninae</taxon>
        <taxon>Meloidogyne</taxon>
    </lineage>
</organism>
<feature type="region of interest" description="Disordered" evidence="4">
    <location>
        <begin position="155"/>
        <end position="184"/>
    </location>
</feature>